<dbReference type="Gene3D" id="1.20.1640.10">
    <property type="entry name" value="Multidrug efflux transporter AcrB transmembrane domain"/>
    <property type="match status" value="2"/>
</dbReference>
<dbReference type="SUPFAM" id="SSF82693">
    <property type="entry name" value="Multidrug efflux transporter AcrB pore domain, PN1, PN2, PC1 and PC2 subdomains"/>
    <property type="match status" value="3"/>
</dbReference>
<organism evidence="9 10">
    <name type="scientific">Ramlibacter aurantiacus</name>
    <dbReference type="NCBI Taxonomy" id="2801330"/>
    <lineage>
        <taxon>Bacteria</taxon>
        <taxon>Pseudomonadati</taxon>
        <taxon>Pseudomonadota</taxon>
        <taxon>Betaproteobacteria</taxon>
        <taxon>Burkholderiales</taxon>
        <taxon>Comamonadaceae</taxon>
        <taxon>Ramlibacter</taxon>
    </lineage>
</organism>
<dbReference type="InterPro" id="IPR001036">
    <property type="entry name" value="Acrflvin-R"/>
</dbReference>
<evidence type="ECO:0000256" key="2">
    <source>
        <dbReference type="ARBA" id="ARBA00010942"/>
    </source>
</evidence>
<comment type="caution">
    <text evidence="9">The sequence shown here is derived from an EMBL/GenBank/DDBJ whole genome shotgun (WGS) entry which is preliminary data.</text>
</comment>
<dbReference type="Gene3D" id="3.30.70.1440">
    <property type="entry name" value="Multidrug efflux transporter AcrB pore domain"/>
    <property type="match status" value="1"/>
</dbReference>
<dbReference type="InterPro" id="IPR004763">
    <property type="entry name" value="CusA-like"/>
</dbReference>
<accession>A0A937D761</accession>
<evidence type="ECO:0000256" key="1">
    <source>
        <dbReference type="ARBA" id="ARBA00004651"/>
    </source>
</evidence>
<evidence type="ECO:0000313" key="10">
    <source>
        <dbReference type="Proteomes" id="UP000613011"/>
    </source>
</evidence>
<dbReference type="Pfam" id="PF00873">
    <property type="entry name" value="ACR_tran"/>
    <property type="match status" value="1"/>
</dbReference>
<feature type="transmembrane region" description="Helical" evidence="8">
    <location>
        <begin position="466"/>
        <end position="493"/>
    </location>
</feature>
<evidence type="ECO:0000256" key="8">
    <source>
        <dbReference type="SAM" id="Phobius"/>
    </source>
</evidence>
<dbReference type="Gene3D" id="3.30.2090.10">
    <property type="entry name" value="Multidrug efflux transporter AcrB TolC docking domain, DN and DC subdomains"/>
    <property type="match status" value="2"/>
</dbReference>
<feature type="transmembrane region" description="Helical" evidence="8">
    <location>
        <begin position="988"/>
        <end position="1015"/>
    </location>
</feature>
<keyword evidence="7 8" id="KW-0472">Membrane</keyword>
<protein>
    <submittedName>
        <fullName evidence="9">Efflux RND transporter permease subunit</fullName>
    </submittedName>
</protein>
<dbReference type="EMBL" id="JAEQNA010000005">
    <property type="protein sequence ID" value="MBL0421673.1"/>
    <property type="molecule type" value="Genomic_DNA"/>
</dbReference>
<evidence type="ECO:0000256" key="7">
    <source>
        <dbReference type="ARBA" id="ARBA00023136"/>
    </source>
</evidence>
<comment type="similarity">
    <text evidence="2">Belongs to the resistance-nodulation-cell division (RND) (TC 2.A.6) family.</text>
</comment>
<dbReference type="InterPro" id="IPR027463">
    <property type="entry name" value="AcrB_DN_DC_subdom"/>
</dbReference>
<feature type="transmembrane region" description="Helical" evidence="8">
    <location>
        <begin position="957"/>
        <end position="976"/>
    </location>
</feature>
<evidence type="ECO:0000256" key="3">
    <source>
        <dbReference type="ARBA" id="ARBA00022448"/>
    </source>
</evidence>
<feature type="transmembrane region" description="Helical" evidence="8">
    <location>
        <begin position="359"/>
        <end position="381"/>
    </location>
</feature>
<evidence type="ECO:0000256" key="5">
    <source>
        <dbReference type="ARBA" id="ARBA00022692"/>
    </source>
</evidence>
<feature type="transmembrane region" description="Helical" evidence="8">
    <location>
        <begin position="525"/>
        <end position="544"/>
    </location>
</feature>
<dbReference type="SUPFAM" id="SSF82866">
    <property type="entry name" value="Multidrug efflux transporter AcrB transmembrane domain"/>
    <property type="match status" value="2"/>
</dbReference>
<dbReference type="PANTHER" id="PTHR32063">
    <property type="match status" value="1"/>
</dbReference>
<feature type="transmembrane region" description="Helical" evidence="8">
    <location>
        <begin position="434"/>
        <end position="454"/>
    </location>
</feature>
<dbReference type="Gene3D" id="3.30.70.1320">
    <property type="entry name" value="Multidrug efflux transporter AcrB pore domain like"/>
    <property type="match status" value="1"/>
</dbReference>
<dbReference type="AlphaFoldDB" id="A0A937D761"/>
<sequence length="1050" mass="113510">MKRLIHFAVHQPLFIVLGTVLFALVGLVSFSNLSVEAFPDVTDTQVTVIALYPGRAAEEVEKQVTLPIEVALSGLPNSIRVFSHTQFGLSFTVVTYDEKADVMAVRAQVNERLRSVDLPPGVQANIAPNATPVGEIMRYRLRGDSRSTTELRTLQDWTVERALRQVPGVADVVAMGGFIKQYEVQPDMDRLRAAKLTFQDLLEALGRGNANAGGSYVTQGAQQYAIRGIGLLQSPDDIGRIAVASRDGTPILVQDVAKVVVGAVPRLGTVGQDLDDDIVTGIVLMRKGENPSVVLKAVKERIEQLNERGLPQDVKIVPFYDRTWLMGKTLSTVFRNLVEGALLVSLVLYVFLGNLRASLAVVVIIPLALLGTFTGLKIMGVPANLLSLGALDFGIIVDGAVIVIENIMHRLAVRKEEMTDARRREVIVQAAAEVGRPTLFSMLIIIAAHIPIFALQRHEGRIFQPMALSVTAALIAALALSLTLVPLLAYWMLRRNLPHGDNRVVAACKRFYEPVLDWSLAHRKIVIGLAVASFIGAVGVASRLGSEFLPELNEGTFWVNLRLPASISNDEAARVLGQVRRALVQIPEVRSTVSKAGQPEDGTDPKTISMAEVFVDMKPAEEWRKGLTREQLIDEMDRAVSAIPGMRPTFSQPIRDNVLESISQVDGQIVIKVSGEDLDELRNVSQAIEREVRQVKGVYRAEIDRQGELPQLVIDIDRARAARVGLNVQDIQDVVEAALAGKAATQIWEGERKFSVAVRLAGDRRVIAALPQTLLSTPDGGTVALGSVAQVREVSGAMNIAREAGRRTMAIGIFIKDRDMGSVVADMKARVAANVAMPPAYTLTWSGEFENQERAMQRLSVVVPISLLLIFVLLFDAFKSVQLAAMILVNVPLALIGGFLALWFTGIPLSVSAAIGFIALSGQAVLNGVVMLSVFGQLRASGHDVLSAVRQGSVQRLRTVLMTALLAALGLLPMALSRDIGSETQRPLAIVVIGGLITATLLTLVVLPALYAAWFTRAERRAKARSGEVLPGSAVQPVLASPASSSESSH</sequence>
<dbReference type="NCBIfam" id="TIGR00914">
    <property type="entry name" value="2A0601"/>
    <property type="match status" value="1"/>
</dbReference>
<dbReference type="PRINTS" id="PR00702">
    <property type="entry name" value="ACRIFLAVINRP"/>
</dbReference>
<feature type="transmembrane region" description="Helical" evidence="8">
    <location>
        <begin position="859"/>
        <end position="878"/>
    </location>
</feature>
<dbReference type="GO" id="GO:0008324">
    <property type="term" value="F:monoatomic cation transmembrane transporter activity"/>
    <property type="evidence" value="ECO:0007669"/>
    <property type="project" value="InterPro"/>
</dbReference>
<dbReference type="PANTHER" id="PTHR32063:SF12">
    <property type="entry name" value="CATION EFFLUX SYSTEM PROTEIN"/>
    <property type="match status" value="1"/>
</dbReference>
<keyword evidence="10" id="KW-1185">Reference proteome</keyword>
<feature type="transmembrane region" description="Helical" evidence="8">
    <location>
        <begin position="393"/>
        <end position="413"/>
    </location>
</feature>
<dbReference type="GO" id="GO:0042910">
    <property type="term" value="F:xenobiotic transmembrane transporter activity"/>
    <property type="evidence" value="ECO:0007669"/>
    <property type="project" value="TreeGrafter"/>
</dbReference>
<dbReference type="RefSeq" id="WP_201684742.1">
    <property type="nucleotide sequence ID" value="NZ_JAEQNA010000005.1"/>
</dbReference>
<feature type="transmembrane region" description="Helical" evidence="8">
    <location>
        <begin position="333"/>
        <end position="352"/>
    </location>
</feature>
<keyword evidence="5 8" id="KW-0812">Transmembrane</keyword>
<evidence type="ECO:0000313" key="9">
    <source>
        <dbReference type="EMBL" id="MBL0421673.1"/>
    </source>
</evidence>
<proteinExistence type="inferred from homology"/>
<evidence type="ECO:0000256" key="4">
    <source>
        <dbReference type="ARBA" id="ARBA00022475"/>
    </source>
</evidence>
<evidence type="ECO:0000256" key="6">
    <source>
        <dbReference type="ARBA" id="ARBA00022989"/>
    </source>
</evidence>
<name>A0A937D761_9BURK</name>
<reference evidence="9" key="1">
    <citation type="submission" date="2021-01" db="EMBL/GenBank/DDBJ databases">
        <title>Ramlibacter sp. strain AW1 16S ribosomal RNA gene Genome sequencing and assembly.</title>
        <authorList>
            <person name="Kang M."/>
        </authorList>
    </citation>
    <scope>NUCLEOTIDE SEQUENCE</scope>
    <source>
        <strain evidence="9">AW1</strain>
    </source>
</reference>
<feature type="transmembrane region" description="Helical" evidence="8">
    <location>
        <begin position="12"/>
        <end position="30"/>
    </location>
</feature>
<dbReference type="Proteomes" id="UP000613011">
    <property type="component" value="Unassembled WGS sequence"/>
</dbReference>
<comment type="subcellular location">
    <subcellularLocation>
        <location evidence="1">Cell membrane</location>
        <topology evidence="1">Multi-pass membrane protein</topology>
    </subcellularLocation>
</comment>
<dbReference type="GO" id="GO:0005886">
    <property type="term" value="C:plasma membrane"/>
    <property type="evidence" value="ECO:0007669"/>
    <property type="project" value="UniProtKB-SubCell"/>
</dbReference>
<keyword evidence="3" id="KW-0813">Transport</keyword>
<keyword evidence="6 8" id="KW-1133">Transmembrane helix</keyword>
<feature type="transmembrane region" description="Helical" evidence="8">
    <location>
        <begin position="885"/>
        <end position="905"/>
    </location>
</feature>
<keyword evidence="4" id="KW-1003">Cell membrane</keyword>
<feature type="transmembrane region" description="Helical" evidence="8">
    <location>
        <begin position="911"/>
        <end position="936"/>
    </location>
</feature>
<dbReference type="Gene3D" id="3.30.70.1430">
    <property type="entry name" value="Multidrug efflux transporter AcrB pore domain"/>
    <property type="match status" value="2"/>
</dbReference>
<gene>
    <name evidence="9" type="ORF">JI739_15050</name>
</gene>
<dbReference type="SUPFAM" id="SSF82714">
    <property type="entry name" value="Multidrug efflux transporter AcrB TolC docking domain, DN and DC subdomains"/>
    <property type="match status" value="2"/>
</dbReference>